<evidence type="ECO:0000256" key="4">
    <source>
        <dbReference type="ARBA" id="ARBA00022801"/>
    </source>
</evidence>
<dbReference type="GO" id="GO:0006310">
    <property type="term" value="P:DNA recombination"/>
    <property type="evidence" value="ECO:0007669"/>
    <property type="project" value="InterPro"/>
</dbReference>
<protein>
    <recommendedName>
        <fullName evidence="2">Single-stranded-DNA-specific exonuclease RecJ</fullName>
    </recommendedName>
</protein>
<evidence type="ECO:0000259" key="6">
    <source>
        <dbReference type="Pfam" id="PF01368"/>
    </source>
</evidence>
<accession>A0A1H6T533</accession>
<evidence type="ECO:0000259" key="7">
    <source>
        <dbReference type="Pfam" id="PF02272"/>
    </source>
</evidence>
<keyword evidence="4" id="KW-0378">Hydrolase</keyword>
<keyword evidence="3" id="KW-0540">Nuclease</keyword>
<evidence type="ECO:0000256" key="2">
    <source>
        <dbReference type="ARBA" id="ARBA00019841"/>
    </source>
</evidence>
<dbReference type="Gene3D" id="3.10.310.30">
    <property type="match status" value="1"/>
</dbReference>
<gene>
    <name evidence="9" type="ORF">SAMN04487834_101917</name>
</gene>
<dbReference type="InterPro" id="IPR001667">
    <property type="entry name" value="DDH_dom"/>
</dbReference>
<keyword evidence="10" id="KW-1185">Reference proteome</keyword>
<dbReference type="Pfam" id="PF02272">
    <property type="entry name" value="DHHA1"/>
    <property type="match status" value="1"/>
</dbReference>
<evidence type="ECO:0000313" key="9">
    <source>
        <dbReference type="EMBL" id="SEI72207.1"/>
    </source>
</evidence>
<evidence type="ECO:0000256" key="1">
    <source>
        <dbReference type="ARBA" id="ARBA00005915"/>
    </source>
</evidence>
<dbReference type="GO" id="GO:0003676">
    <property type="term" value="F:nucleic acid binding"/>
    <property type="evidence" value="ECO:0007669"/>
    <property type="project" value="InterPro"/>
</dbReference>
<dbReference type="PANTHER" id="PTHR30255:SF2">
    <property type="entry name" value="SINGLE-STRANDED-DNA-SPECIFIC EXONUCLEASE RECJ"/>
    <property type="match status" value="1"/>
</dbReference>
<comment type="similarity">
    <text evidence="1">Belongs to the RecJ family.</text>
</comment>
<dbReference type="InterPro" id="IPR038763">
    <property type="entry name" value="DHH_sf"/>
</dbReference>
<dbReference type="InterPro" id="IPR041122">
    <property type="entry name" value="RecJ_OB"/>
</dbReference>
<feature type="domain" description="DHHA1" evidence="7">
    <location>
        <begin position="333"/>
        <end position="420"/>
    </location>
</feature>
<dbReference type="Gene3D" id="3.90.1640.30">
    <property type="match status" value="1"/>
</dbReference>
<organism evidence="9 10">
    <name type="scientific">Sharpea azabuensis</name>
    <dbReference type="NCBI Taxonomy" id="322505"/>
    <lineage>
        <taxon>Bacteria</taxon>
        <taxon>Bacillati</taxon>
        <taxon>Bacillota</taxon>
        <taxon>Erysipelotrichia</taxon>
        <taxon>Erysipelotrichales</taxon>
        <taxon>Coprobacillaceae</taxon>
        <taxon>Sharpea</taxon>
    </lineage>
</organism>
<dbReference type="RefSeq" id="WP_074731890.1">
    <property type="nucleotide sequence ID" value="NZ_CADAXY010000003.1"/>
</dbReference>
<dbReference type="EMBL" id="FNYK01000019">
    <property type="protein sequence ID" value="SEI72207.1"/>
    <property type="molecule type" value="Genomic_DNA"/>
</dbReference>
<dbReference type="InterPro" id="IPR003156">
    <property type="entry name" value="DHHA1_dom"/>
</dbReference>
<feature type="domain" description="DDH" evidence="6">
    <location>
        <begin position="73"/>
        <end position="203"/>
    </location>
</feature>
<dbReference type="eggNOG" id="COG0608">
    <property type="taxonomic scope" value="Bacteria"/>
</dbReference>
<dbReference type="SUPFAM" id="SSF64182">
    <property type="entry name" value="DHH phosphoesterases"/>
    <property type="match status" value="1"/>
</dbReference>
<evidence type="ECO:0000256" key="5">
    <source>
        <dbReference type="ARBA" id="ARBA00022839"/>
    </source>
</evidence>
<dbReference type="AlphaFoldDB" id="A0A1H6T533"/>
<dbReference type="NCBIfam" id="TIGR00644">
    <property type="entry name" value="recJ"/>
    <property type="match status" value="1"/>
</dbReference>
<name>A0A1H6T533_9FIRM</name>
<dbReference type="OrthoDB" id="9809852at2"/>
<evidence type="ECO:0000259" key="8">
    <source>
        <dbReference type="Pfam" id="PF17768"/>
    </source>
</evidence>
<dbReference type="InterPro" id="IPR004610">
    <property type="entry name" value="RecJ"/>
</dbReference>
<proteinExistence type="inferred from homology"/>
<evidence type="ECO:0000256" key="3">
    <source>
        <dbReference type="ARBA" id="ARBA00022722"/>
    </source>
</evidence>
<dbReference type="InterPro" id="IPR051673">
    <property type="entry name" value="SSDNA_exonuclease_RecJ"/>
</dbReference>
<dbReference type="Pfam" id="PF01368">
    <property type="entry name" value="DHH"/>
    <property type="match status" value="1"/>
</dbReference>
<keyword evidence="5 9" id="KW-0269">Exonuclease</keyword>
<dbReference type="STRING" id="322505.SAMN04487836_10865"/>
<dbReference type="Pfam" id="PF17768">
    <property type="entry name" value="RecJ_OB"/>
    <property type="match status" value="1"/>
</dbReference>
<sequence>MKYIKDTLQHTDQVMQTYHVNSLLAKVIESKNMGLREYEKFVSPHLIYHDFSLFSEADLALERIHHAIEEHEKIAIYGDYDCDGILSTAILVQAFKELGVEVGFHIPNRFTDGYGLNVKRVKQMAEKGYSLIITVDNGIKANEAVEEANRLGVDVIITDHHAFNESDELPDSQAIIHTKMSVDYPFKEICGGFIAYKLASALLNHHDKYLYSLAAITTVSDMMPLVDENRSVVRRGLQFMNEEHYEALELLKGNGDYTTTTIGFTIAPKINSFGRLPEQIHPNNLVKYFLKEADPRLRKAVGKKAIEINGLRQAMTTKAYNEALKEAHDKCMFYASSEIHEGIVGLVAGKYAREFERPAFVMHYDAKKHLYKGSARGVNGFNLYDFLTQNASLLEGFGGHALAGGFSVSEEHFDDLRLALLEHIGDKTFRNEELVIPIDKEELSIPAVASLDLLEPFGQSNEAPIFLLEDVHIDEYRLLSEGKHLRMNINTSHGEVAALYFGQGKQRDSLASQDKLNLIGSLSINEFRGDKTVNFIVKDVVTNL</sequence>
<feature type="domain" description="RecJ OB" evidence="8">
    <location>
        <begin position="438"/>
        <end position="539"/>
    </location>
</feature>
<evidence type="ECO:0000313" key="10">
    <source>
        <dbReference type="Proteomes" id="UP000183028"/>
    </source>
</evidence>
<dbReference type="PANTHER" id="PTHR30255">
    <property type="entry name" value="SINGLE-STRANDED-DNA-SPECIFIC EXONUCLEASE RECJ"/>
    <property type="match status" value="1"/>
</dbReference>
<dbReference type="GO" id="GO:0006281">
    <property type="term" value="P:DNA repair"/>
    <property type="evidence" value="ECO:0007669"/>
    <property type="project" value="InterPro"/>
</dbReference>
<reference evidence="10" key="1">
    <citation type="submission" date="2016-10" db="EMBL/GenBank/DDBJ databases">
        <authorList>
            <person name="Varghese N."/>
        </authorList>
    </citation>
    <scope>NUCLEOTIDE SEQUENCE [LARGE SCALE GENOMIC DNA]</scope>
    <source>
        <strain evidence="10">DSM 20406</strain>
    </source>
</reference>
<dbReference type="GO" id="GO:0008409">
    <property type="term" value="F:5'-3' exonuclease activity"/>
    <property type="evidence" value="ECO:0007669"/>
    <property type="project" value="InterPro"/>
</dbReference>
<dbReference type="Proteomes" id="UP000183028">
    <property type="component" value="Unassembled WGS sequence"/>
</dbReference>